<proteinExistence type="predicted"/>
<feature type="region of interest" description="Disordered" evidence="1">
    <location>
        <begin position="66"/>
        <end position="104"/>
    </location>
</feature>
<evidence type="ECO:0000256" key="1">
    <source>
        <dbReference type="SAM" id="MobiDB-lite"/>
    </source>
</evidence>
<name>A0A9W9PZ08_9EURO</name>
<feature type="domain" description="Subtelomeric hrmA-associated cluster protein AFUB-079030/YDR124W-like helical bundle" evidence="2">
    <location>
        <begin position="122"/>
        <end position="254"/>
    </location>
</feature>
<gene>
    <name evidence="3" type="ORF">N7476_004977</name>
</gene>
<keyword evidence="4" id="KW-1185">Reference proteome</keyword>
<evidence type="ECO:0000259" key="2">
    <source>
        <dbReference type="Pfam" id="PF11001"/>
    </source>
</evidence>
<evidence type="ECO:0000313" key="4">
    <source>
        <dbReference type="Proteomes" id="UP001147746"/>
    </source>
</evidence>
<protein>
    <recommendedName>
        <fullName evidence="2">Subtelomeric hrmA-associated cluster protein AFUB-079030/YDR124W-like helical bundle domain-containing protein</fullName>
    </recommendedName>
</protein>
<evidence type="ECO:0000313" key="3">
    <source>
        <dbReference type="EMBL" id="KAJ5318557.1"/>
    </source>
</evidence>
<dbReference type="AlphaFoldDB" id="A0A9W9PZ08"/>
<dbReference type="Pfam" id="PF11001">
    <property type="entry name" value="AFUB_07903_YDR124W_hel"/>
    <property type="match status" value="1"/>
</dbReference>
<organism evidence="3 4">
    <name type="scientific">Penicillium atrosanguineum</name>
    <dbReference type="NCBI Taxonomy" id="1132637"/>
    <lineage>
        <taxon>Eukaryota</taxon>
        <taxon>Fungi</taxon>
        <taxon>Dikarya</taxon>
        <taxon>Ascomycota</taxon>
        <taxon>Pezizomycotina</taxon>
        <taxon>Eurotiomycetes</taxon>
        <taxon>Eurotiomycetidae</taxon>
        <taxon>Eurotiales</taxon>
        <taxon>Aspergillaceae</taxon>
        <taxon>Penicillium</taxon>
    </lineage>
</organism>
<reference evidence="3" key="2">
    <citation type="journal article" date="2023" name="IMA Fungus">
        <title>Comparative genomic study of the Penicillium genus elucidates a diverse pangenome and 15 lateral gene transfer events.</title>
        <authorList>
            <person name="Petersen C."/>
            <person name="Sorensen T."/>
            <person name="Nielsen M.R."/>
            <person name="Sondergaard T.E."/>
            <person name="Sorensen J.L."/>
            <person name="Fitzpatrick D.A."/>
            <person name="Frisvad J.C."/>
            <person name="Nielsen K.L."/>
        </authorList>
    </citation>
    <scope>NUCLEOTIDE SEQUENCE</scope>
    <source>
        <strain evidence="3">IBT 21472</strain>
    </source>
</reference>
<accession>A0A9W9PZ08</accession>
<dbReference type="Proteomes" id="UP001147746">
    <property type="component" value="Unassembled WGS sequence"/>
</dbReference>
<reference evidence="3" key="1">
    <citation type="submission" date="2022-12" db="EMBL/GenBank/DDBJ databases">
        <authorList>
            <person name="Petersen C."/>
        </authorList>
    </citation>
    <scope>NUCLEOTIDE SEQUENCE</scope>
    <source>
        <strain evidence="3">IBT 21472</strain>
    </source>
</reference>
<dbReference type="PANTHER" id="PTHR36102">
    <property type="entry name" value="CHROMOSOME 10, WHOLE GENOME SHOTGUN SEQUENCE"/>
    <property type="match status" value="1"/>
</dbReference>
<sequence>MEDNGISRQHPHERRCFQHFALIYIDREGKLCHETSPSISNSIKTILSPQVTRCFWKAVAESKERGFSAPGLPGNQPPFLPTSSLAPPTPGPAKPGASLRRRRETWTEGHTLAIQTATIPVNEKRLLRQYYEKVFQNLQQTNCRVLAKVWVKLVEPRKQFHFPYNGRKIVEGKTIQFSPKETQPSWWPPGVSHREPDHLPKAERIALLIHILCELHTSHGITAQKLKDAGRHIQQSISPIERLQLLDELYRVKEEEEKFLDRVTDGNTKVSISRANLPDSTVVGDRGHHQSLERTWIAQTSEHEPPIQNTSICFQTAQDMIPLNLPVDPCAITDIHHEEDLSIEPNSSPSPVLLQGLKRSFSSVEDAGVPTRPSTAEICSSSFVAFHPLSLVTYEDFPLDLTIWLEPACEIGHVIDLGRWERLFFDLLTDNESH</sequence>
<dbReference type="InterPro" id="IPR047092">
    <property type="entry name" value="AFUB_07903/YDR124W-like_hel"/>
</dbReference>
<comment type="caution">
    <text evidence="3">The sequence shown here is derived from an EMBL/GenBank/DDBJ whole genome shotgun (WGS) entry which is preliminary data.</text>
</comment>
<dbReference type="InterPro" id="IPR021264">
    <property type="entry name" value="AFUB_079030/YDR124W-like"/>
</dbReference>
<dbReference type="PANTHER" id="PTHR36102:SF1">
    <property type="entry name" value="YDR124W-LIKE HELICAL BUNDLE DOMAIN-CONTAINING PROTEIN"/>
    <property type="match status" value="1"/>
</dbReference>
<dbReference type="EMBL" id="JAPZBO010000004">
    <property type="protein sequence ID" value="KAJ5318557.1"/>
    <property type="molecule type" value="Genomic_DNA"/>
</dbReference>